<evidence type="ECO:0000259" key="6">
    <source>
        <dbReference type="PROSITE" id="PS51000"/>
    </source>
</evidence>
<dbReference type="SUPFAM" id="SSF63520">
    <property type="entry name" value="PTS-regulatory domain, PRD"/>
    <property type="match status" value="2"/>
</dbReference>
<dbReference type="Gene3D" id="3.40.930.10">
    <property type="entry name" value="Mannitol-specific EII, Chain A"/>
    <property type="match status" value="1"/>
</dbReference>
<dbReference type="RefSeq" id="WP_093192999.1">
    <property type="nucleotide sequence ID" value="NZ_FNEV01000003.1"/>
</dbReference>
<dbReference type="PROSITE" id="PS51372">
    <property type="entry name" value="PRD_2"/>
    <property type="match status" value="2"/>
</dbReference>
<dbReference type="InterPro" id="IPR036390">
    <property type="entry name" value="WH_DNA-bd_sf"/>
</dbReference>
<keyword evidence="2" id="KW-0677">Repeat</keyword>
<name>A0A1G8S3W2_9BACI</name>
<dbReference type="GO" id="GO:0009401">
    <property type="term" value="P:phosphoenolpyruvate-dependent sugar phosphotransferase system"/>
    <property type="evidence" value="ECO:0007669"/>
    <property type="project" value="InterPro"/>
</dbReference>
<dbReference type="GO" id="GO:0003677">
    <property type="term" value="F:DNA binding"/>
    <property type="evidence" value="ECO:0007669"/>
    <property type="project" value="UniProtKB-KW"/>
</dbReference>
<dbReference type="Gene3D" id="1.10.10.10">
    <property type="entry name" value="Winged helix-like DNA-binding domain superfamily/Winged helix DNA-binding domain"/>
    <property type="match status" value="2"/>
</dbReference>
<proteinExistence type="predicted"/>
<keyword evidence="4" id="KW-0238">DNA-binding</keyword>
<dbReference type="InterPro" id="IPR002178">
    <property type="entry name" value="PTS_EIIA_type-2_dom"/>
</dbReference>
<dbReference type="AlphaFoldDB" id="A0A1G8S3W2"/>
<reference evidence="11" key="1">
    <citation type="submission" date="2016-10" db="EMBL/GenBank/DDBJ databases">
        <authorList>
            <person name="Varghese N."/>
            <person name="Submissions S."/>
        </authorList>
    </citation>
    <scope>NUCLEOTIDE SEQUENCE [LARGE SCALE GENOMIC DNA]</scope>
    <source>
        <strain evidence="11">DSM 4771</strain>
    </source>
</reference>
<dbReference type="InterPro" id="IPR036634">
    <property type="entry name" value="PRD_sf"/>
</dbReference>
<feature type="domain" description="PTS EIIB type-2" evidence="8">
    <location>
        <begin position="416"/>
        <end position="504"/>
    </location>
</feature>
<dbReference type="PROSITE" id="PS51094">
    <property type="entry name" value="PTS_EIIA_TYPE_2"/>
    <property type="match status" value="1"/>
</dbReference>
<evidence type="ECO:0000256" key="4">
    <source>
        <dbReference type="ARBA" id="ARBA00023125"/>
    </source>
</evidence>
<evidence type="ECO:0000256" key="5">
    <source>
        <dbReference type="ARBA" id="ARBA00023163"/>
    </source>
</evidence>
<evidence type="ECO:0000256" key="3">
    <source>
        <dbReference type="ARBA" id="ARBA00023015"/>
    </source>
</evidence>
<dbReference type="InterPro" id="IPR013011">
    <property type="entry name" value="PTS_EIIB_2"/>
</dbReference>
<dbReference type="InterPro" id="IPR050661">
    <property type="entry name" value="BglG_antiterminators"/>
</dbReference>
<dbReference type="OrthoDB" id="9776005at2"/>
<feature type="domain" description="PRD" evidence="9">
    <location>
        <begin position="308"/>
        <end position="413"/>
    </location>
</feature>
<feature type="domain" description="HTH deoR-type" evidence="6">
    <location>
        <begin position="3"/>
        <end position="63"/>
    </location>
</feature>
<dbReference type="PANTHER" id="PTHR30185:SF18">
    <property type="entry name" value="TRANSCRIPTIONAL REGULATOR MTLR"/>
    <property type="match status" value="1"/>
</dbReference>
<dbReference type="InterPro" id="IPR036095">
    <property type="entry name" value="PTS_EIIB-like_sf"/>
</dbReference>
<dbReference type="Gene3D" id="1.10.1790.10">
    <property type="entry name" value="PRD domain"/>
    <property type="match status" value="2"/>
</dbReference>
<dbReference type="InterPro" id="IPR011608">
    <property type="entry name" value="PRD"/>
</dbReference>
<dbReference type="Pfam" id="PF08279">
    <property type="entry name" value="HTH_11"/>
    <property type="match status" value="2"/>
</dbReference>
<keyword evidence="11" id="KW-1185">Reference proteome</keyword>
<dbReference type="InterPro" id="IPR018356">
    <property type="entry name" value="Tscrpt_reg_HTH_DeoR_CS"/>
</dbReference>
<evidence type="ECO:0000259" key="7">
    <source>
        <dbReference type="PROSITE" id="PS51094"/>
    </source>
</evidence>
<evidence type="ECO:0000256" key="2">
    <source>
        <dbReference type="ARBA" id="ARBA00022737"/>
    </source>
</evidence>
<keyword evidence="3" id="KW-0805">Transcription regulation</keyword>
<dbReference type="InterPro" id="IPR001034">
    <property type="entry name" value="DeoR_HTH"/>
</dbReference>
<evidence type="ECO:0000313" key="10">
    <source>
        <dbReference type="EMBL" id="SDJ23919.1"/>
    </source>
</evidence>
<dbReference type="PROSITE" id="PS00894">
    <property type="entry name" value="HTH_DEOR_1"/>
    <property type="match status" value="1"/>
</dbReference>
<dbReference type="SUPFAM" id="SSF46785">
    <property type="entry name" value="Winged helix' DNA-binding domain"/>
    <property type="match status" value="1"/>
</dbReference>
<evidence type="ECO:0000313" key="11">
    <source>
        <dbReference type="Proteomes" id="UP000199225"/>
    </source>
</evidence>
<keyword evidence="1" id="KW-0808">Transferase</keyword>
<feature type="domain" description="PRD" evidence="9">
    <location>
        <begin position="198"/>
        <end position="303"/>
    </location>
</feature>
<dbReference type="Pfam" id="PF00359">
    <property type="entry name" value="PTS_EIIA_2"/>
    <property type="match status" value="1"/>
</dbReference>
<dbReference type="PROSITE" id="PS51000">
    <property type="entry name" value="HTH_DEOR_2"/>
    <property type="match status" value="1"/>
</dbReference>
<dbReference type="GO" id="GO:0003700">
    <property type="term" value="F:DNA-binding transcription factor activity"/>
    <property type="evidence" value="ECO:0007669"/>
    <property type="project" value="InterPro"/>
</dbReference>
<feature type="domain" description="PTS EIIA type-2" evidence="7">
    <location>
        <begin position="539"/>
        <end position="686"/>
    </location>
</feature>
<sequence length="702" mass="80188">MYVTGRERKILELLLEGEEMTIKDLAEHLDVSTRTIHRDLKGLDSVLQASELRIERTDHSLLFLEGEVGQKEEMKREILGQSFVDYTSDERQLLLLSKLLETREPLKLVGLASELNVTVVTISNDLDKVEEHVKNFDLELVRKRGYGVEIIGDEKRIREAMSHLIMSHMDEIDFLTLLGNQASAGVVINEIAQQLLGLVNIEGLAKIEEAVREVRTTLSYDFSDDAYIGLVIHLALAVERIRQKETIQIDEEYLNQMKRMKEFTSAVSLREKLERNLDLVIPEAEVAYITGHLMGAKARFDKDYWLEESSLSTAFKAKQLIEFMTKRMSYDFHRSNRLLNDLVVHLKPSIYRLQQNMEIVNPFTDQLESDYPELFRLLEDGIKHVFPDVRFPKDEVAYLVMHFASAIINMEDRKPVKTLVVCSSGVGTAKILSAKLSQQFSAIESIDHGSLFDLKQKNLKEYDLVISTVPLTDSEDYVLVNPILQEKDSQKIASAIRKVQVSSQLEKKQENKEEIQEELTWNALRKSVENTRNYVDAIAEILDGFIVTKASGQDSNEFLHQIIGELAANDIVPYEPRIVHRLLEREKIGGLGIPGSSVALFHTRIERVEHISFTVHLLETPVNLGGMDGGMMEVDTILLMLTPLEPPEESLETLSFLSSLLVEEEACTEALQSKDEETMERYFSRRLHQFFKTKIKGDDDHE</sequence>
<keyword evidence="5" id="KW-0804">Transcription</keyword>
<dbReference type="PANTHER" id="PTHR30185">
    <property type="entry name" value="CRYPTIC BETA-GLUCOSIDE BGL OPERON ANTITERMINATOR"/>
    <property type="match status" value="1"/>
</dbReference>
<dbReference type="SUPFAM" id="SSF52794">
    <property type="entry name" value="PTS system IIB component-like"/>
    <property type="match status" value="1"/>
</dbReference>
<accession>A0A1G8S3W2</accession>
<dbReference type="InterPro" id="IPR016152">
    <property type="entry name" value="PTrfase/Anion_transptr"/>
</dbReference>
<evidence type="ECO:0000259" key="9">
    <source>
        <dbReference type="PROSITE" id="PS51372"/>
    </source>
</evidence>
<gene>
    <name evidence="10" type="ORF">SAMN04490247_1240</name>
</gene>
<protein>
    <submittedName>
        <fullName evidence="10">Transcriptional antiterminator, BglG family</fullName>
    </submittedName>
</protein>
<dbReference type="SUPFAM" id="SSF55804">
    <property type="entry name" value="Phoshotransferase/anion transport protein"/>
    <property type="match status" value="1"/>
</dbReference>
<dbReference type="Proteomes" id="UP000199225">
    <property type="component" value="Unassembled WGS sequence"/>
</dbReference>
<dbReference type="Pfam" id="PF00874">
    <property type="entry name" value="PRD"/>
    <property type="match status" value="2"/>
</dbReference>
<evidence type="ECO:0000256" key="1">
    <source>
        <dbReference type="ARBA" id="ARBA00022679"/>
    </source>
</evidence>
<dbReference type="GO" id="GO:0008982">
    <property type="term" value="F:protein-N(PI)-phosphohistidine-sugar phosphotransferase activity"/>
    <property type="evidence" value="ECO:0007669"/>
    <property type="project" value="InterPro"/>
</dbReference>
<dbReference type="Gene3D" id="3.40.50.2300">
    <property type="match status" value="1"/>
</dbReference>
<dbReference type="EMBL" id="FNEV01000003">
    <property type="protein sequence ID" value="SDJ23919.1"/>
    <property type="molecule type" value="Genomic_DNA"/>
</dbReference>
<evidence type="ECO:0000259" key="8">
    <source>
        <dbReference type="PROSITE" id="PS51099"/>
    </source>
</evidence>
<dbReference type="CDD" id="cd05568">
    <property type="entry name" value="PTS_IIB_bgl_like"/>
    <property type="match status" value="1"/>
</dbReference>
<dbReference type="InterPro" id="IPR013196">
    <property type="entry name" value="HTH_11"/>
</dbReference>
<dbReference type="PROSITE" id="PS51099">
    <property type="entry name" value="PTS_EIIB_TYPE_2"/>
    <property type="match status" value="1"/>
</dbReference>
<dbReference type="STRING" id="86666.SAMN04490247_1240"/>
<organism evidence="10 11">
    <name type="scientific">Salimicrobium halophilum</name>
    <dbReference type="NCBI Taxonomy" id="86666"/>
    <lineage>
        <taxon>Bacteria</taxon>
        <taxon>Bacillati</taxon>
        <taxon>Bacillota</taxon>
        <taxon>Bacilli</taxon>
        <taxon>Bacillales</taxon>
        <taxon>Bacillaceae</taxon>
        <taxon>Salimicrobium</taxon>
    </lineage>
</organism>
<dbReference type="InterPro" id="IPR036388">
    <property type="entry name" value="WH-like_DNA-bd_sf"/>
</dbReference>